<evidence type="ECO:0000256" key="7">
    <source>
        <dbReference type="ARBA" id="ARBA00023136"/>
    </source>
</evidence>
<feature type="transmembrane region" description="Helical" evidence="8">
    <location>
        <begin position="337"/>
        <end position="353"/>
    </location>
</feature>
<feature type="transmembrane region" description="Helical" evidence="8">
    <location>
        <begin position="954"/>
        <end position="974"/>
    </location>
</feature>
<dbReference type="Gene3D" id="3.30.2090.10">
    <property type="entry name" value="Multidrug efflux transporter AcrB TolC docking domain, DN and DC subdomains"/>
    <property type="match status" value="2"/>
</dbReference>
<feature type="transmembrane region" description="Helical" evidence="8">
    <location>
        <begin position="468"/>
        <end position="495"/>
    </location>
</feature>
<evidence type="ECO:0000313" key="9">
    <source>
        <dbReference type="EMBL" id="OQK15235.1"/>
    </source>
</evidence>
<dbReference type="GO" id="GO:0005886">
    <property type="term" value="C:plasma membrane"/>
    <property type="evidence" value="ECO:0007669"/>
    <property type="project" value="UniProtKB-SubCell"/>
</dbReference>
<evidence type="ECO:0000256" key="3">
    <source>
        <dbReference type="ARBA" id="ARBA00022448"/>
    </source>
</evidence>
<name>A0A1V8M106_9GAMM</name>
<proteinExistence type="inferred from homology"/>
<evidence type="ECO:0000256" key="1">
    <source>
        <dbReference type="ARBA" id="ARBA00004651"/>
    </source>
</evidence>
<dbReference type="GO" id="GO:0008324">
    <property type="term" value="F:monoatomic cation transmembrane transporter activity"/>
    <property type="evidence" value="ECO:0007669"/>
    <property type="project" value="InterPro"/>
</dbReference>
<dbReference type="SUPFAM" id="SSF82693">
    <property type="entry name" value="Multidrug efflux transporter AcrB pore domain, PN1, PN2, PC1 and PC2 subdomains"/>
    <property type="match status" value="2"/>
</dbReference>
<dbReference type="EMBL" id="LPUF01000005">
    <property type="protein sequence ID" value="OQK15235.1"/>
    <property type="molecule type" value="Genomic_DNA"/>
</dbReference>
<dbReference type="PRINTS" id="PR00702">
    <property type="entry name" value="ACRIFLAVINRP"/>
</dbReference>
<comment type="subcellular location">
    <subcellularLocation>
        <location evidence="1">Cell membrane</location>
        <topology evidence="1">Multi-pass membrane protein</topology>
    </subcellularLocation>
</comment>
<dbReference type="InterPro" id="IPR004763">
    <property type="entry name" value="CusA-like"/>
</dbReference>
<organism evidence="9 10">
    <name type="scientific">Methyloprofundus sedimenti</name>
    <dbReference type="NCBI Taxonomy" id="1420851"/>
    <lineage>
        <taxon>Bacteria</taxon>
        <taxon>Pseudomonadati</taxon>
        <taxon>Pseudomonadota</taxon>
        <taxon>Gammaproteobacteria</taxon>
        <taxon>Methylococcales</taxon>
        <taxon>Methylococcaceae</taxon>
        <taxon>Methyloprofundus</taxon>
    </lineage>
</organism>
<dbReference type="Gene3D" id="3.30.70.1440">
    <property type="entry name" value="Multidrug efflux transporter AcrB pore domain"/>
    <property type="match status" value="1"/>
</dbReference>
<dbReference type="STRING" id="1420851.AU255_18935"/>
<dbReference type="GO" id="GO:0042910">
    <property type="term" value="F:xenobiotic transmembrane transporter activity"/>
    <property type="evidence" value="ECO:0007669"/>
    <property type="project" value="TreeGrafter"/>
</dbReference>
<comment type="caution">
    <text evidence="9">The sequence shown here is derived from an EMBL/GenBank/DDBJ whole genome shotgun (WGS) entry which is preliminary data.</text>
</comment>
<feature type="transmembrane region" description="Helical" evidence="8">
    <location>
        <begin position="853"/>
        <end position="873"/>
    </location>
</feature>
<evidence type="ECO:0000256" key="8">
    <source>
        <dbReference type="SAM" id="Phobius"/>
    </source>
</evidence>
<feature type="transmembrane region" description="Helical" evidence="8">
    <location>
        <begin position="909"/>
        <end position="933"/>
    </location>
</feature>
<evidence type="ECO:0000256" key="5">
    <source>
        <dbReference type="ARBA" id="ARBA00022692"/>
    </source>
</evidence>
<accession>A0A1V8M106</accession>
<feature type="transmembrane region" description="Helical" evidence="8">
    <location>
        <begin position="527"/>
        <end position="545"/>
    </location>
</feature>
<dbReference type="Gene3D" id="3.30.70.1430">
    <property type="entry name" value="Multidrug efflux transporter AcrB pore domain"/>
    <property type="match status" value="2"/>
</dbReference>
<feature type="transmembrane region" description="Helical" evidence="8">
    <location>
        <begin position="392"/>
        <end position="415"/>
    </location>
</feature>
<keyword evidence="4" id="KW-1003">Cell membrane</keyword>
<dbReference type="AlphaFoldDB" id="A0A1V8M106"/>
<dbReference type="PANTHER" id="PTHR32063">
    <property type="match status" value="1"/>
</dbReference>
<comment type="similarity">
    <text evidence="2">Belongs to the resistance-nodulation-cell division (RND) (TC 2.A.6) family.</text>
</comment>
<dbReference type="RefSeq" id="WP_080524485.1">
    <property type="nucleotide sequence ID" value="NZ_LPUF01000005.1"/>
</dbReference>
<dbReference type="Gene3D" id="3.30.70.1320">
    <property type="entry name" value="Multidrug efflux transporter AcrB pore domain like"/>
    <property type="match status" value="1"/>
</dbReference>
<keyword evidence="5 8" id="KW-0812">Transmembrane</keyword>
<evidence type="ECO:0000313" key="10">
    <source>
        <dbReference type="Proteomes" id="UP000191980"/>
    </source>
</evidence>
<dbReference type="SUPFAM" id="SSF82714">
    <property type="entry name" value="Multidrug efflux transporter AcrB TolC docking domain, DN and DC subdomains"/>
    <property type="match status" value="2"/>
</dbReference>
<dbReference type="Gene3D" id="1.20.1640.10">
    <property type="entry name" value="Multidrug efflux transporter AcrB transmembrane domain"/>
    <property type="match status" value="2"/>
</dbReference>
<feature type="transmembrane region" description="Helical" evidence="8">
    <location>
        <begin position="885"/>
        <end position="903"/>
    </location>
</feature>
<evidence type="ECO:0000256" key="6">
    <source>
        <dbReference type="ARBA" id="ARBA00022989"/>
    </source>
</evidence>
<keyword evidence="3" id="KW-0813">Transport</keyword>
<feature type="transmembrane region" description="Helical" evidence="8">
    <location>
        <begin position="360"/>
        <end position="380"/>
    </location>
</feature>
<keyword evidence="9" id="KW-0560">Oxidoreductase</keyword>
<keyword evidence="9" id="KW-0575">Peroxidase</keyword>
<reference evidence="9 10" key="1">
    <citation type="submission" date="2015-12" db="EMBL/GenBank/DDBJ databases">
        <authorList>
            <person name="Shamseldin A."/>
            <person name="Moawad H."/>
            <person name="Abd El-Rahim W.M."/>
            <person name="Sadowsky M.J."/>
        </authorList>
    </citation>
    <scope>NUCLEOTIDE SEQUENCE [LARGE SCALE GENOMIC DNA]</scope>
    <source>
        <strain evidence="9 10">WF1</strain>
    </source>
</reference>
<keyword evidence="7 8" id="KW-0472">Membrane</keyword>
<dbReference type="OrthoDB" id="9758297at2"/>
<dbReference type="Pfam" id="PF00873">
    <property type="entry name" value="ACR_tran"/>
    <property type="match status" value="1"/>
</dbReference>
<dbReference type="SUPFAM" id="SSF82866">
    <property type="entry name" value="Multidrug efflux transporter AcrB transmembrane domain"/>
    <property type="match status" value="2"/>
</dbReference>
<dbReference type="NCBIfam" id="TIGR00914">
    <property type="entry name" value="2A0601"/>
    <property type="match status" value="1"/>
</dbReference>
<sequence length="1020" mass="110360">MAALIRFALTQRLLMMLVTLLLMGGGYSAFKQMPIDAFPDVSPTQVKIIVKMAGMPPEEVEARITAPIEVELLGIPHQTMLRSIAKYSLTDITIDFEEGTDIYWARQQIAERLSTAWANLPAGAEGGIAPMTTPLGEMFMFTIEGGDLSLMERRDLLDWVIRPALRTVSGVADVNALGGLARSFAVVPDNALMSARNVSTEQLVNALLRNNRNDGAGRLNEGEEALLVRAEGRIKTLADVASIVVGNNNGVPILISDVARVEIAALTRYGAVSRNGAGEVVEGLVLSLRGANAGQTVTNVQTKLEELSAGLPAGVRLEVFYDRGRLVNAALSSVNQALLEAIAFVVVLLVLFLGNLRASLVVALILPLAALFTFIMMRVTGMSANLMSLGGLTIAIGMLVDAAVVVVENVLTQFSQGQKSQRLPRLHIIYRATREVAAPVVSGTLIIIIVFLPLLALQGLEGKLFAPVALTIVFALAGALILSLTVIPVFASYLLKMGAIEEPWLARKMHHLYMPTLHWSIANRKKVFIGAAVMLIVTVGVFMQIGSTFMPTMDEGDIVLQLEKLPSITLEDSVALDIQVQKNIMKNVPEVKNIISRVGSDEIGLDPMGLNETDTFLELQPKETWRMQTKEALIEEIRKVMAGTPGVAYGFTQPIEMRVSEMLTGSRGDVAVKLFGTDLDLLNHKAEEIAAVLKSIQGSVDVFTSQNEGMQYLQLSINRLAAGRLGLDVEQIEQVLRAQVEGLRLGIVQEGVRRTPLILRGESYSANFESLLIALPNGRQVPLSSVAKLEKVDGMVSIKREQSQRFVVVRSNVEGRDLVGFVDEAKQAVQTKVELPTGYLVQWGGQFENQQRAAARLAIVVPVSLLLIFLLLFTTFGSVRQATLVFSNIPLAMIGGVFALWISGEYMSVPASIGFIALLGIAVPNSVVLLSYFNQLRATGMALSEVIVVGSARRLRPVLMTASLTAFGLIPMLFATGPGSEIQRPLAIVVIGGLVSSTFLTLILLPILYEMFGEAKQEQV</sequence>
<keyword evidence="6 8" id="KW-1133">Transmembrane helix</keyword>
<feature type="transmembrane region" description="Helical" evidence="8">
    <location>
        <begin position="986"/>
        <end position="1009"/>
    </location>
</feature>
<gene>
    <name evidence="9" type="ORF">AU255_18935</name>
</gene>
<dbReference type="Proteomes" id="UP000191980">
    <property type="component" value="Unassembled WGS sequence"/>
</dbReference>
<keyword evidence="10" id="KW-1185">Reference proteome</keyword>
<evidence type="ECO:0000256" key="4">
    <source>
        <dbReference type="ARBA" id="ARBA00022475"/>
    </source>
</evidence>
<dbReference type="GO" id="GO:0004601">
    <property type="term" value="F:peroxidase activity"/>
    <property type="evidence" value="ECO:0007669"/>
    <property type="project" value="UniProtKB-KW"/>
</dbReference>
<dbReference type="PANTHER" id="PTHR32063:SF68">
    <property type="entry name" value="PROBALE CATION EFFLUX SYSTEM PROTEIN"/>
    <property type="match status" value="1"/>
</dbReference>
<feature type="transmembrane region" description="Helical" evidence="8">
    <location>
        <begin position="436"/>
        <end position="456"/>
    </location>
</feature>
<protein>
    <submittedName>
        <fullName evidence="9">Cytochrome-c peroxidase</fullName>
    </submittedName>
</protein>
<dbReference type="InterPro" id="IPR027463">
    <property type="entry name" value="AcrB_DN_DC_subdom"/>
</dbReference>
<dbReference type="InterPro" id="IPR001036">
    <property type="entry name" value="Acrflvin-R"/>
</dbReference>
<evidence type="ECO:0000256" key="2">
    <source>
        <dbReference type="ARBA" id="ARBA00010942"/>
    </source>
</evidence>